<dbReference type="PROSITE" id="PS51462">
    <property type="entry name" value="NUDIX"/>
    <property type="match status" value="1"/>
</dbReference>
<feature type="compositionally biased region" description="Polar residues" evidence="7">
    <location>
        <begin position="9"/>
        <end position="20"/>
    </location>
</feature>
<dbReference type="SUPFAM" id="SSF55811">
    <property type="entry name" value="Nudix"/>
    <property type="match status" value="1"/>
</dbReference>
<gene>
    <name evidence="9" type="ORF">BBK14_25610</name>
</gene>
<keyword evidence="4" id="KW-0378">Hydrolase</keyword>
<dbReference type="GO" id="GO:0010945">
    <property type="term" value="F:coenzyme A diphosphatase activity"/>
    <property type="evidence" value="ECO:0007669"/>
    <property type="project" value="InterPro"/>
</dbReference>
<dbReference type="OrthoDB" id="9802805at2"/>
<keyword evidence="5" id="KW-0460">Magnesium</keyword>
<sequence length="273" mass="28139">MSDPAPSGDPSSQDVSQDAHSASAGGDTRPARGGGAPVPPWLTALMAAVGDGIPVQTRHARQTRPGGRAAAVLILFGEGPDGPDVLLLQRAADMRDHAGQPAFPGGGADETDASRAATALREAEEEVGLDPAGVEVLATASPLYLAASHFLVTPVLAWWRTPTAVDAVDPAETSSVARVPVAELADPANRILLWHPSGFGSPAFRVRGMTVWGFTAGVLDALLRLGGWERPWDTETKVDVPEITVAISAAMALPHAVVEPRGPLDEAGGTVGR</sequence>
<dbReference type="PANTHER" id="PTHR12992">
    <property type="entry name" value="NUDIX HYDROLASE"/>
    <property type="match status" value="1"/>
</dbReference>
<dbReference type="PANTHER" id="PTHR12992:SF11">
    <property type="entry name" value="MITOCHONDRIAL COENZYME A DIPHOSPHATASE NUDT8"/>
    <property type="match status" value="1"/>
</dbReference>
<comment type="cofactor">
    <cofactor evidence="1">
        <name>Mn(2+)</name>
        <dbReference type="ChEBI" id="CHEBI:29035"/>
    </cofactor>
</comment>
<comment type="caution">
    <text evidence="9">The sequence shown here is derived from an EMBL/GenBank/DDBJ whole genome shotgun (WGS) entry which is preliminary data.</text>
</comment>
<dbReference type="InterPro" id="IPR045121">
    <property type="entry name" value="CoAse"/>
</dbReference>
<dbReference type="InterPro" id="IPR015797">
    <property type="entry name" value="NUDIX_hydrolase-like_dom_sf"/>
</dbReference>
<reference evidence="10" key="1">
    <citation type="submission" date="2016-07" db="EMBL/GenBank/DDBJ databases">
        <title>Frankia sp. NRRL B-16219 Genome sequencing.</title>
        <authorList>
            <person name="Ghodhbane-Gtari F."/>
            <person name="Swanson E."/>
            <person name="Gueddou A."/>
            <person name="Louati M."/>
            <person name="Nouioui I."/>
            <person name="Hezbri K."/>
            <person name="Abebe-Akele F."/>
            <person name="Simpson S."/>
            <person name="Morris K."/>
            <person name="Thomas K."/>
            <person name="Gtari M."/>
            <person name="Tisa L.S."/>
        </authorList>
    </citation>
    <scope>NUCLEOTIDE SEQUENCE [LARGE SCALE GENOMIC DNA]</scope>
    <source>
        <strain evidence="10">NRRL B-16219</strain>
    </source>
</reference>
<feature type="domain" description="Nudix hydrolase" evidence="8">
    <location>
        <begin position="66"/>
        <end position="206"/>
    </location>
</feature>
<accession>A0A1S1PN55</accession>
<dbReference type="InterPro" id="IPR000086">
    <property type="entry name" value="NUDIX_hydrolase_dom"/>
</dbReference>
<evidence type="ECO:0000256" key="5">
    <source>
        <dbReference type="ARBA" id="ARBA00022842"/>
    </source>
</evidence>
<name>A0A1S1PN55_9ACTN</name>
<evidence type="ECO:0000256" key="3">
    <source>
        <dbReference type="ARBA" id="ARBA00022723"/>
    </source>
</evidence>
<dbReference type="AlphaFoldDB" id="A0A1S1PN55"/>
<organism evidence="9 10">
    <name type="scientific">Parafrankia soli</name>
    <dbReference type="NCBI Taxonomy" id="2599596"/>
    <lineage>
        <taxon>Bacteria</taxon>
        <taxon>Bacillati</taxon>
        <taxon>Actinomycetota</taxon>
        <taxon>Actinomycetes</taxon>
        <taxon>Frankiales</taxon>
        <taxon>Frankiaceae</taxon>
        <taxon>Parafrankia</taxon>
    </lineage>
</organism>
<evidence type="ECO:0000256" key="1">
    <source>
        <dbReference type="ARBA" id="ARBA00001936"/>
    </source>
</evidence>
<evidence type="ECO:0000256" key="7">
    <source>
        <dbReference type="SAM" id="MobiDB-lite"/>
    </source>
</evidence>
<protein>
    <submittedName>
        <fullName evidence="9">Coenzyme A pyrophosphatase</fullName>
    </submittedName>
</protein>
<dbReference type="RefSeq" id="WP_071066200.1">
    <property type="nucleotide sequence ID" value="NZ_MAXA01000247.1"/>
</dbReference>
<evidence type="ECO:0000256" key="2">
    <source>
        <dbReference type="ARBA" id="ARBA00001946"/>
    </source>
</evidence>
<dbReference type="Gene3D" id="3.90.79.10">
    <property type="entry name" value="Nucleoside Triphosphate Pyrophosphohydrolase"/>
    <property type="match status" value="1"/>
</dbReference>
<feature type="region of interest" description="Disordered" evidence="7">
    <location>
        <begin position="1"/>
        <end position="39"/>
    </location>
</feature>
<dbReference type="CDD" id="cd03426">
    <property type="entry name" value="NUDIX_CoAse_Nudt7"/>
    <property type="match status" value="1"/>
</dbReference>
<dbReference type="Proteomes" id="UP000179769">
    <property type="component" value="Unassembled WGS sequence"/>
</dbReference>
<keyword evidence="3" id="KW-0479">Metal-binding</keyword>
<keyword evidence="6" id="KW-0464">Manganese</keyword>
<keyword evidence="10" id="KW-1185">Reference proteome</keyword>
<dbReference type="Pfam" id="PF00293">
    <property type="entry name" value="NUDIX"/>
    <property type="match status" value="1"/>
</dbReference>
<evidence type="ECO:0000259" key="8">
    <source>
        <dbReference type="PROSITE" id="PS51462"/>
    </source>
</evidence>
<proteinExistence type="predicted"/>
<evidence type="ECO:0000313" key="10">
    <source>
        <dbReference type="Proteomes" id="UP000179769"/>
    </source>
</evidence>
<comment type="cofactor">
    <cofactor evidence="2">
        <name>Mg(2+)</name>
        <dbReference type="ChEBI" id="CHEBI:18420"/>
    </cofactor>
</comment>
<evidence type="ECO:0000256" key="4">
    <source>
        <dbReference type="ARBA" id="ARBA00022801"/>
    </source>
</evidence>
<dbReference type="EMBL" id="MAXA01000247">
    <property type="protein sequence ID" value="OHV22325.1"/>
    <property type="molecule type" value="Genomic_DNA"/>
</dbReference>
<evidence type="ECO:0000313" key="9">
    <source>
        <dbReference type="EMBL" id="OHV22325.1"/>
    </source>
</evidence>
<dbReference type="GO" id="GO:0046872">
    <property type="term" value="F:metal ion binding"/>
    <property type="evidence" value="ECO:0007669"/>
    <property type="project" value="UniProtKB-KW"/>
</dbReference>
<evidence type="ECO:0000256" key="6">
    <source>
        <dbReference type="ARBA" id="ARBA00023211"/>
    </source>
</evidence>